<dbReference type="GO" id="GO:0032040">
    <property type="term" value="C:small-subunit processome"/>
    <property type="evidence" value="ECO:0007669"/>
    <property type="project" value="TreeGrafter"/>
</dbReference>
<feature type="domain" description="UTP25 C-terminal" evidence="5">
    <location>
        <begin position="513"/>
        <end position="698"/>
    </location>
</feature>
<dbReference type="RefSeq" id="XP_005182232.1">
    <property type="nucleotide sequence ID" value="XM_005182175.3"/>
</dbReference>
<evidence type="ECO:0000256" key="2">
    <source>
        <dbReference type="ARBA" id="ARBA00009223"/>
    </source>
</evidence>
<dbReference type="VEuPathDB" id="VectorBase:MDOMA2_014062"/>
<dbReference type="VEuPathDB" id="VectorBase:MDOA012142"/>
<dbReference type="GO" id="GO:0019843">
    <property type="term" value="F:rRNA binding"/>
    <property type="evidence" value="ECO:0007669"/>
    <property type="project" value="TreeGrafter"/>
</dbReference>
<dbReference type="Proteomes" id="UP001652621">
    <property type="component" value="Unplaced"/>
</dbReference>
<reference evidence="8" key="2">
    <citation type="submission" date="2020-05" db="UniProtKB">
        <authorList>
            <consortium name="EnsemblMetazoa"/>
        </authorList>
    </citation>
    <scope>IDENTIFICATION</scope>
    <source>
        <strain evidence="8">Aabys</strain>
    </source>
</reference>
<evidence type="ECO:0000313" key="10">
    <source>
        <dbReference type="RefSeq" id="XP_005182232.1"/>
    </source>
</evidence>
<evidence type="ECO:0000256" key="3">
    <source>
        <dbReference type="ARBA" id="ARBA00023242"/>
    </source>
</evidence>
<feature type="region of interest" description="Disordered" evidence="4">
    <location>
        <begin position="1"/>
        <end position="39"/>
    </location>
</feature>
<evidence type="ECO:0000259" key="5">
    <source>
        <dbReference type="Pfam" id="PF06862"/>
    </source>
</evidence>
<dbReference type="InterPro" id="IPR053940">
    <property type="entry name" value="UTP25_NTPase-like"/>
</dbReference>
<dbReference type="EnsemblMetazoa" id="MDOA012142-RA">
    <property type="protein sequence ID" value="MDOA012142-PA"/>
    <property type="gene ID" value="MDOA012142"/>
</dbReference>
<sequence length="703" mass="81732">MGAQKPKRHTKHKKQYKKSKPIPKNHVNSKFKHRGSTTVERLKKQIELEKSHLQTKEVFENELLGGGLSEEEEEEANPFEDLVQDLSSSVKKKPAFKEAPLQLLGAKKKPEQKTNVTAKKMRRQYVLPKLQQFKTHLQTEVSAEDVELLINGTAEKIKSSIEWPEMGHGYITTPEIEVNRNKDLIDENPPPALESADDLESLGLQPFLANRINLPMSNFQSELLTLLSTYKDVYYPYRNFDNAEEIRQVYTIHALNHIFKTRACVMLNNKKIEEEEAKNKGLVIDDVYRDQGLARPKVLIVTPFRDSVYRIVNIMAEIIKKKEKDNDAKSVMNMERFVKEFTGDTIYFPKTNPKPEDYEKTFSGNTDDNFRIGISLTKKTLKLYTDFFSSDILIASPLGLRLSMGGTSDSDVEADFLSSIELLILDQAELFLAQNWENLLHVVDHLHLQPKTMRATDINRVRSWCLNGYSKFYRQTLLFTSHELPEFRGVFNNKCFNYEGSIRFSNPIINGDIRNVIVPISQVFHRIECSDIEQVFEKRFNYFVEKILPQFKSTIFAHCMIYVPNYFDYVQLRNYFKAETVNFVQICEYTKKEKMARARDMFFHSGAHFMLYSERSHFFKRTRIKGIRHLIMYQPPQWPNFYSEMINLMHTSNQNSRDGLENSMSITVLYTKYDSLQLNGILGTENATNLLESDKAIHVYAAQ</sequence>
<dbReference type="PANTHER" id="PTHR12933">
    <property type="entry name" value="ORF PROTEIN-RELATED"/>
    <property type="match status" value="1"/>
</dbReference>
<reference evidence="7" key="1">
    <citation type="submission" date="2012-08" db="EMBL/GenBank/DDBJ databases">
        <title>Transcriptome of adult Musca domestica launches a platform for comparative house fly gene expression and characterization of differential gene expression among resistant and susceptible house flies.</title>
        <authorList>
            <person name="Liu N."/>
            <person name="Zhang L."/>
            <person name="Li M."/>
            <person name="Reid W."/>
        </authorList>
    </citation>
    <scope>NUCLEOTIDE SEQUENCE</scope>
    <source>
        <strain evidence="7">ALHF</strain>
        <tissue evidence="7">Whole body</tissue>
    </source>
</reference>
<feature type="domain" description="UTP25 NTP hydrolase-like" evidence="6">
    <location>
        <begin position="230"/>
        <end position="502"/>
    </location>
</feature>
<dbReference type="Pfam" id="PF22916">
    <property type="entry name" value="UTP25_NTPase-like"/>
    <property type="match status" value="1"/>
</dbReference>
<dbReference type="STRING" id="7370.T1PK44"/>
<protein>
    <submittedName>
        <fullName evidence="10">Digestive organ expansion factor homolog</fullName>
    </submittedName>
</protein>
<evidence type="ECO:0000313" key="9">
    <source>
        <dbReference type="Proteomes" id="UP001652621"/>
    </source>
</evidence>
<dbReference type="Pfam" id="PF06862">
    <property type="entry name" value="Utp25_C"/>
    <property type="match status" value="1"/>
</dbReference>
<dbReference type="InterPro" id="IPR010678">
    <property type="entry name" value="UTP25"/>
</dbReference>
<proteinExistence type="evidence at transcript level"/>
<dbReference type="eggNOG" id="KOG2340">
    <property type="taxonomic scope" value="Eukaryota"/>
</dbReference>
<dbReference type="InterPro" id="IPR053939">
    <property type="entry name" value="UTP25_C"/>
</dbReference>
<dbReference type="GeneID" id="101889752"/>
<organism evidence="7">
    <name type="scientific">Musca domestica</name>
    <name type="common">House fly</name>
    <dbReference type="NCBI Taxonomy" id="7370"/>
    <lineage>
        <taxon>Eukaryota</taxon>
        <taxon>Metazoa</taxon>
        <taxon>Ecdysozoa</taxon>
        <taxon>Arthropoda</taxon>
        <taxon>Hexapoda</taxon>
        <taxon>Insecta</taxon>
        <taxon>Pterygota</taxon>
        <taxon>Neoptera</taxon>
        <taxon>Endopterygota</taxon>
        <taxon>Diptera</taxon>
        <taxon>Brachycera</taxon>
        <taxon>Muscomorpha</taxon>
        <taxon>Muscoidea</taxon>
        <taxon>Muscidae</taxon>
        <taxon>Musca</taxon>
    </lineage>
</organism>
<evidence type="ECO:0000313" key="8">
    <source>
        <dbReference type="EnsemblMetazoa" id="MDOA012142-PA"/>
    </source>
</evidence>
<evidence type="ECO:0000256" key="4">
    <source>
        <dbReference type="SAM" id="MobiDB-lite"/>
    </source>
</evidence>
<dbReference type="OrthoDB" id="10264378at2759"/>
<feature type="compositionally biased region" description="Basic residues" evidence="4">
    <location>
        <begin position="1"/>
        <end position="35"/>
    </location>
</feature>
<reference evidence="10" key="3">
    <citation type="submission" date="2025-04" db="UniProtKB">
        <authorList>
            <consortium name="RefSeq"/>
        </authorList>
    </citation>
    <scope>IDENTIFICATION</scope>
    <source>
        <strain evidence="10">Aabys</strain>
    </source>
</reference>
<gene>
    <name evidence="8" type="primary">101889752</name>
    <name evidence="10" type="synonym">LOC101889752</name>
</gene>
<dbReference type="GO" id="GO:0000462">
    <property type="term" value="P:maturation of SSU-rRNA from tricistronic rRNA transcript (SSU-rRNA, 5.8S rRNA, LSU-rRNA)"/>
    <property type="evidence" value="ECO:0007669"/>
    <property type="project" value="TreeGrafter"/>
</dbReference>
<dbReference type="EMBL" id="KA648455">
    <property type="protein sequence ID" value="AFP63084.1"/>
    <property type="molecule type" value="mRNA"/>
</dbReference>
<dbReference type="PANTHER" id="PTHR12933:SF0">
    <property type="entry name" value="U3 SMALL NUCLEOLAR RNA-ASSOCIATED PROTEIN 25 HOMOLOG"/>
    <property type="match status" value="1"/>
</dbReference>
<comment type="similarity">
    <text evidence="2">Belongs to the UTP25 family.</text>
</comment>
<keyword evidence="3" id="KW-0539">Nucleus</keyword>
<evidence type="ECO:0000256" key="1">
    <source>
        <dbReference type="ARBA" id="ARBA00004604"/>
    </source>
</evidence>
<dbReference type="GO" id="GO:0034511">
    <property type="term" value="F:U3 snoRNA binding"/>
    <property type="evidence" value="ECO:0007669"/>
    <property type="project" value="InterPro"/>
</dbReference>
<evidence type="ECO:0000259" key="6">
    <source>
        <dbReference type="Pfam" id="PF22916"/>
    </source>
</evidence>
<accession>T1PK44</accession>
<name>T1PK44_MUSDO</name>
<keyword evidence="9" id="KW-1185">Reference proteome</keyword>
<dbReference type="KEGG" id="mde:101889752"/>
<dbReference type="AlphaFoldDB" id="T1PK44"/>
<evidence type="ECO:0000313" key="7">
    <source>
        <dbReference type="EMBL" id="AFP63084.1"/>
    </source>
</evidence>
<comment type="subcellular location">
    <subcellularLocation>
        <location evidence="1">Nucleus</location>
        <location evidence="1">Nucleolus</location>
    </subcellularLocation>
</comment>